<accession>A0A917ART2</accession>
<keyword evidence="1" id="KW-1133">Transmembrane helix</keyword>
<comment type="caution">
    <text evidence="2">The sequence shown here is derived from an EMBL/GenBank/DDBJ whole genome shotgun (WGS) entry which is preliminary data.</text>
</comment>
<name>A0A917ART2_9BACI</name>
<keyword evidence="1" id="KW-0812">Transmembrane</keyword>
<proteinExistence type="predicted"/>
<protein>
    <submittedName>
        <fullName evidence="2">Swarming motility protein SwrB</fullName>
    </submittedName>
</protein>
<keyword evidence="1" id="KW-0472">Membrane</keyword>
<dbReference type="EMBL" id="BMFK01000001">
    <property type="protein sequence ID" value="GGE65346.1"/>
    <property type="molecule type" value="Genomic_DNA"/>
</dbReference>
<evidence type="ECO:0000256" key="1">
    <source>
        <dbReference type="SAM" id="Phobius"/>
    </source>
</evidence>
<dbReference type="Proteomes" id="UP000605259">
    <property type="component" value="Unassembled WGS sequence"/>
</dbReference>
<keyword evidence="3" id="KW-1185">Reference proteome</keyword>
<evidence type="ECO:0000313" key="3">
    <source>
        <dbReference type="Proteomes" id="UP000605259"/>
    </source>
</evidence>
<dbReference type="AlphaFoldDB" id="A0A917ART2"/>
<reference evidence="2" key="2">
    <citation type="submission" date="2020-09" db="EMBL/GenBank/DDBJ databases">
        <authorList>
            <person name="Sun Q."/>
            <person name="Zhou Y."/>
        </authorList>
    </citation>
    <scope>NUCLEOTIDE SEQUENCE</scope>
    <source>
        <strain evidence="2">CGMCC 1.12698</strain>
    </source>
</reference>
<sequence length="168" mass="19954">MFYLLIIGIVTQVIMLLWITVLHKRLNQLQDVKKDNEKIQRETEDILMSFIAEMKEENEKFLKKVKSTSTIEYKEQKQEILTEYERSIDVKEEQVAYKEFLPPFSEEDRSSNEEVVETKEAPLLLDDIAEKAERLAQEGYKIEEIAKQLNKGKTEIELLMKFRQSYTK</sequence>
<feature type="transmembrane region" description="Helical" evidence="1">
    <location>
        <begin position="6"/>
        <end position="23"/>
    </location>
</feature>
<evidence type="ECO:0000313" key="2">
    <source>
        <dbReference type="EMBL" id="GGE65346.1"/>
    </source>
</evidence>
<dbReference type="RefSeq" id="WP_188387691.1">
    <property type="nucleotide sequence ID" value="NZ_BMFK01000001.1"/>
</dbReference>
<reference evidence="2" key="1">
    <citation type="journal article" date="2014" name="Int. J. Syst. Evol. Microbiol.">
        <title>Complete genome sequence of Corynebacterium casei LMG S-19264T (=DSM 44701T), isolated from a smear-ripened cheese.</title>
        <authorList>
            <consortium name="US DOE Joint Genome Institute (JGI-PGF)"/>
            <person name="Walter F."/>
            <person name="Albersmeier A."/>
            <person name="Kalinowski J."/>
            <person name="Ruckert C."/>
        </authorList>
    </citation>
    <scope>NUCLEOTIDE SEQUENCE</scope>
    <source>
        <strain evidence="2">CGMCC 1.12698</strain>
    </source>
</reference>
<organism evidence="2 3">
    <name type="scientific">Priestia taiwanensis</name>
    <dbReference type="NCBI Taxonomy" id="1347902"/>
    <lineage>
        <taxon>Bacteria</taxon>
        <taxon>Bacillati</taxon>
        <taxon>Bacillota</taxon>
        <taxon>Bacilli</taxon>
        <taxon>Bacillales</taxon>
        <taxon>Bacillaceae</taxon>
        <taxon>Priestia</taxon>
    </lineage>
</organism>
<gene>
    <name evidence="2" type="primary">swrB</name>
    <name evidence="2" type="ORF">GCM10007140_14400</name>
</gene>